<dbReference type="InterPro" id="IPR053190">
    <property type="entry name" value="NAPRTase-like"/>
</dbReference>
<dbReference type="InterPro" id="IPR036068">
    <property type="entry name" value="Nicotinate_pribotase-like_C"/>
</dbReference>
<dbReference type="InterPro" id="IPR004942">
    <property type="entry name" value="Roadblock/LAMTOR2_dom"/>
</dbReference>
<feature type="non-terminal residue" evidence="2">
    <location>
        <position position="204"/>
    </location>
</feature>
<dbReference type="PANTHER" id="PTHR43202:SF1">
    <property type="entry name" value="NICOTINATE PHOSPHORIBOSYLTRANSFERASE"/>
    <property type="match status" value="1"/>
</dbReference>
<dbReference type="GO" id="GO:0009435">
    <property type="term" value="P:NAD+ biosynthetic process"/>
    <property type="evidence" value="ECO:0007669"/>
    <property type="project" value="InterPro"/>
</dbReference>
<dbReference type="AlphaFoldDB" id="X1GAF7"/>
<dbReference type="InterPro" id="IPR013785">
    <property type="entry name" value="Aldolase_TIM"/>
</dbReference>
<dbReference type="Gene3D" id="3.20.20.70">
    <property type="entry name" value="Aldolase class I"/>
    <property type="match status" value="1"/>
</dbReference>
<dbReference type="Pfam" id="PF01729">
    <property type="entry name" value="QRPTase_C"/>
    <property type="match status" value="1"/>
</dbReference>
<accession>X1GAF7</accession>
<gene>
    <name evidence="2" type="ORF">S03H2_13610</name>
</gene>
<dbReference type="PANTHER" id="PTHR43202">
    <property type="entry name" value="NICOTINATE-NUCLEOTIDE PYROPHOSPHORYLASE"/>
    <property type="match status" value="1"/>
</dbReference>
<dbReference type="SUPFAM" id="SSF51690">
    <property type="entry name" value="Nicotinate/Quinolinate PRTase C-terminal domain-like"/>
    <property type="match status" value="1"/>
</dbReference>
<sequence>MAFGITFENKTAELKTTLSDLKIKVPEIESAAIVSIEGLPIASVLPQEIEEARLAAMTAAMLSLGERVAQEMQRGELEKIFIEGAYGYLCFQSGVGTAAARLRIAAQDKTLLSFGIRRMPPEIAPTIDRACYIAGFDGISCVLSADKLGIPATGTIPHALIMIEGGIAQAVQSFDRHIDSAISRVALADTFNDERVEVLQALEA</sequence>
<proteinExistence type="predicted"/>
<evidence type="ECO:0000259" key="1">
    <source>
        <dbReference type="SMART" id="SM00960"/>
    </source>
</evidence>
<dbReference type="Gene3D" id="3.30.450.30">
    <property type="entry name" value="Dynein light chain 2a, cytoplasmic"/>
    <property type="match status" value="1"/>
</dbReference>
<protein>
    <recommendedName>
        <fullName evidence="1">Roadblock/LAMTOR2 domain-containing protein</fullName>
    </recommendedName>
</protein>
<name>X1GAF7_9ZZZZ</name>
<organism evidence="2">
    <name type="scientific">marine sediment metagenome</name>
    <dbReference type="NCBI Taxonomy" id="412755"/>
    <lineage>
        <taxon>unclassified sequences</taxon>
        <taxon>metagenomes</taxon>
        <taxon>ecological metagenomes</taxon>
    </lineage>
</organism>
<dbReference type="GO" id="GO:0004514">
    <property type="term" value="F:nicotinate-nucleotide diphosphorylase (carboxylating) activity"/>
    <property type="evidence" value="ECO:0007669"/>
    <property type="project" value="InterPro"/>
</dbReference>
<reference evidence="2" key="1">
    <citation type="journal article" date="2014" name="Front. Microbiol.">
        <title>High frequency of phylogenetically diverse reductive dehalogenase-homologous genes in deep subseafloor sedimentary metagenomes.</title>
        <authorList>
            <person name="Kawai M."/>
            <person name="Futagami T."/>
            <person name="Toyoda A."/>
            <person name="Takaki Y."/>
            <person name="Nishi S."/>
            <person name="Hori S."/>
            <person name="Arai W."/>
            <person name="Tsubouchi T."/>
            <person name="Morono Y."/>
            <person name="Uchiyama I."/>
            <person name="Ito T."/>
            <person name="Fujiyama A."/>
            <person name="Inagaki F."/>
            <person name="Takami H."/>
        </authorList>
    </citation>
    <scope>NUCLEOTIDE SEQUENCE</scope>
    <source>
        <strain evidence="2">Expedition CK06-06</strain>
    </source>
</reference>
<comment type="caution">
    <text evidence="2">The sequence shown here is derived from an EMBL/GenBank/DDBJ whole genome shotgun (WGS) entry which is preliminary data.</text>
</comment>
<dbReference type="EMBL" id="BARU01006906">
    <property type="protein sequence ID" value="GAH38554.1"/>
    <property type="molecule type" value="Genomic_DNA"/>
</dbReference>
<dbReference type="SMART" id="SM00960">
    <property type="entry name" value="Robl_LC7"/>
    <property type="match status" value="1"/>
</dbReference>
<dbReference type="Pfam" id="PF03259">
    <property type="entry name" value="Robl_LC7"/>
    <property type="match status" value="1"/>
</dbReference>
<dbReference type="SUPFAM" id="SSF103196">
    <property type="entry name" value="Roadblock/LC7 domain"/>
    <property type="match status" value="1"/>
</dbReference>
<dbReference type="InterPro" id="IPR002638">
    <property type="entry name" value="Quinolinate_PRibosylTrfase_C"/>
</dbReference>
<feature type="domain" description="Roadblock/LAMTOR2" evidence="1">
    <location>
        <begin position="14"/>
        <end position="100"/>
    </location>
</feature>
<evidence type="ECO:0000313" key="2">
    <source>
        <dbReference type="EMBL" id="GAH38554.1"/>
    </source>
</evidence>